<dbReference type="Proteomes" id="UP000012960">
    <property type="component" value="Unplaced"/>
</dbReference>
<reference evidence="7" key="2">
    <citation type="submission" date="2021-05" db="UniProtKB">
        <authorList>
            <consortium name="EnsemblPlants"/>
        </authorList>
    </citation>
    <scope>IDENTIFICATION</scope>
    <source>
        <strain evidence="7">subsp. malaccensis</strain>
    </source>
</reference>
<dbReference type="OMA" id="HARYWAG"/>
<evidence type="ECO:0000256" key="2">
    <source>
        <dbReference type="ARBA" id="ARBA00023015"/>
    </source>
</evidence>
<dbReference type="GO" id="GO:0003700">
    <property type="term" value="F:DNA-binding transcription factor activity"/>
    <property type="evidence" value="ECO:0007669"/>
    <property type="project" value="InterPro"/>
</dbReference>
<dbReference type="PROSITE" id="PS50888">
    <property type="entry name" value="BHLH"/>
    <property type="match status" value="1"/>
</dbReference>
<dbReference type="SMART" id="SM00353">
    <property type="entry name" value="HLH"/>
    <property type="match status" value="1"/>
</dbReference>
<evidence type="ECO:0000256" key="1">
    <source>
        <dbReference type="ARBA" id="ARBA00005510"/>
    </source>
</evidence>
<gene>
    <name evidence="6" type="ORF">GSMUA_132240.1</name>
</gene>
<name>A0A804IU21_MUSAM</name>
<evidence type="ECO:0000259" key="5">
    <source>
        <dbReference type="PROSITE" id="PS50888"/>
    </source>
</evidence>
<comment type="similarity">
    <text evidence="1">Belongs to the bHLH protein family.</text>
</comment>
<evidence type="ECO:0000313" key="6">
    <source>
        <dbReference type="EMBL" id="CAG1843429.1"/>
    </source>
</evidence>
<reference evidence="6" key="1">
    <citation type="submission" date="2021-03" db="EMBL/GenBank/DDBJ databases">
        <authorList>
            <consortium name="Genoscope - CEA"/>
            <person name="William W."/>
        </authorList>
    </citation>
    <scope>NUCLEOTIDE SEQUENCE</scope>
    <source>
        <strain evidence="6">Doubled-haploid Pahang</strain>
    </source>
</reference>
<evidence type="ECO:0000256" key="3">
    <source>
        <dbReference type="ARBA" id="ARBA00023163"/>
    </source>
</evidence>
<organism evidence="7 8">
    <name type="scientific">Musa acuminata subsp. malaccensis</name>
    <name type="common">Wild banana</name>
    <name type="synonym">Musa malaccensis</name>
    <dbReference type="NCBI Taxonomy" id="214687"/>
    <lineage>
        <taxon>Eukaryota</taxon>
        <taxon>Viridiplantae</taxon>
        <taxon>Streptophyta</taxon>
        <taxon>Embryophyta</taxon>
        <taxon>Tracheophyta</taxon>
        <taxon>Spermatophyta</taxon>
        <taxon>Magnoliopsida</taxon>
        <taxon>Liliopsida</taxon>
        <taxon>Zingiberales</taxon>
        <taxon>Musaceae</taxon>
        <taxon>Musa</taxon>
    </lineage>
</organism>
<dbReference type="PANTHER" id="PTHR46412">
    <property type="entry name" value="BES1-INTERACTING MYC-LIKE PROTEIN"/>
    <property type="match status" value="1"/>
</dbReference>
<dbReference type="InterPro" id="IPR044295">
    <property type="entry name" value="BIM1/2/3"/>
</dbReference>
<feature type="compositionally biased region" description="Basic and acidic residues" evidence="4">
    <location>
        <begin position="317"/>
        <end position="327"/>
    </location>
</feature>
<dbReference type="Pfam" id="PF00010">
    <property type="entry name" value="HLH"/>
    <property type="match status" value="1"/>
</dbReference>
<dbReference type="GO" id="GO:0006351">
    <property type="term" value="P:DNA-templated transcription"/>
    <property type="evidence" value="ECO:0007669"/>
    <property type="project" value="InterPro"/>
</dbReference>
<dbReference type="Gramene" id="Ma04_t26180.2">
    <property type="protein sequence ID" value="Ma04_p26180.2"/>
    <property type="gene ID" value="Ma04_g26180"/>
</dbReference>
<accession>A0A804IU21</accession>
<feature type="region of interest" description="Disordered" evidence="4">
    <location>
        <begin position="287"/>
        <end position="327"/>
    </location>
</feature>
<dbReference type="GO" id="GO:0046983">
    <property type="term" value="F:protein dimerization activity"/>
    <property type="evidence" value="ECO:0007669"/>
    <property type="project" value="InterPro"/>
</dbReference>
<dbReference type="EMBL" id="HG996469">
    <property type="protein sequence ID" value="CAG1843429.1"/>
    <property type="molecule type" value="Genomic_DNA"/>
</dbReference>
<dbReference type="EnsemblPlants" id="Ma04_t26180.2">
    <property type="protein sequence ID" value="Ma04_p26180.2"/>
    <property type="gene ID" value="Ma04_g26180"/>
</dbReference>
<feature type="domain" description="BHLH" evidence="5">
    <location>
        <begin position="44"/>
        <end position="94"/>
    </location>
</feature>
<protein>
    <submittedName>
        <fullName evidence="6">(wild Malaysian banana) hypothetical protein</fullName>
    </submittedName>
</protein>
<dbReference type="InterPro" id="IPR011598">
    <property type="entry name" value="bHLH_dom"/>
</dbReference>
<evidence type="ECO:0000313" key="7">
    <source>
        <dbReference type="EnsemblPlants" id="Ma04_p26180.2"/>
    </source>
</evidence>
<evidence type="ECO:0000256" key="4">
    <source>
        <dbReference type="SAM" id="MobiDB-lite"/>
    </source>
</evidence>
<keyword evidence="8" id="KW-1185">Reference proteome</keyword>
<dbReference type="Gene3D" id="4.10.280.10">
    <property type="entry name" value="Helix-loop-helix DNA-binding domain"/>
    <property type="match status" value="1"/>
</dbReference>
<feature type="region of interest" description="Disordered" evidence="4">
    <location>
        <begin position="1"/>
        <end position="53"/>
    </location>
</feature>
<dbReference type="SUPFAM" id="SSF47459">
    <property type="entry name" value="HLH, helix-loop-helix DNA-binding domain"/>
    <property type="match status" value="1"/>
</dbReference>
<dbReference type="PANTHER" id="PTHR46412:SF19">
    <property type="entry name" value="BHLH DOMAIN-CONTAINING PROTEIN"/>
    <property type="match status" value="1"/>
</dbReference>
<dbReference type="CDD" id="cd11453">
    <property type="entry name" value="bHLH_AtBIM_like"/>
    <property type="match status" value="1"/>
</dbReference>
<dbReference type="InterPro" id="IPR036638">
    <property type="entry name" value="HLH_DNA-bd_sf"/>
</dbReference>
<proteinExistence type="inferred from homology"/>
<evidence type="ECO:0000313" key="8">
    <source>
        <dbReference type="Proteomes" id="UP000012960"/>
    </source>
</evidence>
<sequence length="327" mass="35950">MESACRSSGDEEELGRGRRSCSPGVELSAKVDGKSGEKAAMPTSPRSKHSAMEQRRRCKINDRFQILRDLIPHSDQKRDRASFLMEVIEYIKFLQEKEQKHELYSGWNQENAKLVPWSNTDGICDPKNGPAQPGFLFSEKFIDNNIPVVPLNATNAAETDTNAGTDTVLDPLQSNAYASLERGPGLSHPQERLVSDPDNFLSQPQSGWQRSSCPADCTMSSDMLSEQEELVIDEGTINISTVYSQGFLTTITQALQSSGVDLSQASISVQINLGRRANRRSVATTTMSSAKDNCNHSPLDQVMGDSVVGSNGDESEQAPKRQKIDDH</sequence>
<keyword evidence="2" id="KW-0805">Transcription regulation</keyword>
<dbReference type="OrthoDB" id="690068at2759"/>
<keyword evidence="3" id="KW-0804">Transcription</keyword>
<dbReference type="AlphaFoldDB" id="A0A804IU21"/>
<feature type="compositionally biased region" description="Polar residues" evidence="4">
    <location>
        <begin position="287"/>
        <end position="298"/>
    </location>
</feature>